<evidence type="ECO:0000313" key="1">
    <source>
        <dbReference type="EMBL" id="JAD91149.1"/>
    </source>
</evidence>
<reference evidence="1" key="2">
    <citation type="journal article" date="2015" name="Data Brief">
        <title>Shoot transcriptome of the giant reed, Arundo donax.</title>
        <authorList>
            <person name="Barrero R.A."/>
            <person name="Guerrero F.D."/>
            <person name="Moolhuijzen P."/>
            <person name="Goolsby J.A."/>
            <person name="Tidwell J."/>
            <person name="Bellgard S.E."/>
            <person name="Bellgard M.I."/>
        </authorList>
    </citation>
    <scope>NUCLEOTIDE SEQUENCE</scope>
    <source>
        <tissue evidence="1">Shoot tissue taken approximately 20 cm above the soil surface</tissue>
    </source>
</reference>
<protein>
    <submittedName>
        <fullName evidence="1">Uncharacterized protein</fullName>
    </submittedName>
</protein>
<organism evidence="1">
    <name type="scientific">Arundo donax</name>
    <name type="common">Giant reed</name>
    <name type="synonym">Donax arundinaceus</name>
    <dbReference type="NCBI Taxonomy" id="35708"/>
    <lineage>
        <taxon>Eukaryota</taxon>
        <taxon>Viridiplantae</taxon>
        <taxon>Streptophyta</taxon>
        <taxon>Embryophyta</taxon>
        <taxon>Tracheophyta</taxon>
        <taxon>Spermatophyta</taxon>
        <taxon>Magnoliopsida</taxon>
        <taxon>Liliopsida</taxon>
        <taxon>Poales</taxon>
        <taxon>Poaceae</taxon>
        <taxon>PACMAD clade</taxon>
        <taxon>Arundinoideae</taxon>
        <taxon>Arundineae</taxon>
        <taxon>Arundo</taxon>
    </lineage>
</organism>
<dbReference type="AlphaFoldDB" id="A0A0A9DRI1"/>
<proteinExistence type="predicted"/>
<accession>A0A0A9DRI1</accession>
<reference evidence="1" key="1">
    <citation type="submission" date="2014-09" db="EMBL/GenBank/DDBJ databases">
        <authorList>
            <person name="Magalhaes I.L.F."/>
            <person name="Oliveira U."/>
            <person name="Santos F.R."/>
            <person name="Vidigal T.H.D.A."/>
            <person name="Brescovit A.D."/>
            <person name="Santos A.J."/>
        </authorList>
    </citation>
    <scope>NUCLEOTIDE SEQUENCE</scope>
    <source>
        <tissue evidence="1">Shoot tissue taken approximately 20 cm above the soil surface</tissue>
    </source>
</reference>
<name>A0A0A9DRI1_ARUDO</name>
<dbReference type="EMBL" id="GBRH01206746">
    <property type="protein sequence ID" value="JAD91149.1"/>
    <property type="molecule type" value="Transcribed_RNA"/>
</dbReference>
<sequence length="70" mass="7867">MVPVPAPLPLPGTITLPLHFPLPLPGMVTLPFPFVESIHFTSPPMIRFPGIKLFPAHNWWANIYSHRVNC</sequence>